<sequence length="474" mass="48751">MSKVQISHVIDSGKGKIGGLIILALVLLLTPILIITIAGVAVIGAAGIGGVQSAQMENNEKMGGDGGNGCSTTVSGQTGSSNAGTSTDQDINSNVRTIIGVGKGLGISDVGIKIALVTAQKESSLRNLANDGVHGPEDDAGQWPAEGADHYLNIAKKSMEKPNGGKGSEHDSVGIFQQRVAYWWPGSYDDTDKLITTMMTPQYQATVFFIGIHGDGGLKGKTDVWNAHGSLSGSEVNSAVQAVQGAAAGTVGQAQDFWNDAEAYYNANADAPAINMTPELTSLIGSSGNEASGGGGSGSGNGSSRKSNCGKSGGRSVGNATGVAKKILENAYAQDHFPYQWGGGDTNGPTTGTNKWPGVSGFDCSGLVLYSVYHATDGQVSLPHFSGAQEDYYKSQGWVYTSGGGTNVPPQAQPGDIVFFGSEHVAIYAGEVDGAPKYFQASWNNGPAEQEKDIGFGDVGRAWTSWGRTGGLNG</sequence>
<dbReference type="GO" id="GO:0008234">
    <property type="term" value="F:cysteine-type peptidase activity"/>
    <property type="evidence" value="ECO:0007669"/>
    <property type="project" value="UniProtKB-KW"/>
</dbReference>
<proteinExistence type="inferred from homology"/>
<dbReference type="Pfam" id="PF00877">
    <property type="entry name" value="NLPC_P60"/>
    <property type="match status" value="1"/>
</dbReference>
<keyword evidence="2" id="KW-0645">Protease</keyword>
<feature type="transmembrane region" description="Helical" evidence="6">
    <location>
        <begin position="20"/>
        <end position="48"/>
    </location>
</feature>
<evidence type="ECO:0000256" key="6">
    <source>
        <dbReference type="SAM" id="Phobius"/>
    </source>
</evidence>
<feature type="compositionally biased region" description="Polar residues" evidence="5">
    <location>
        <begin position="70"/>
        <end position="89"/>
    </location>
</feature>
<evidence type="ECO:0000256" key="3">
    <source>
        <dbReference type="ARBA" id="ARBA00022801"/>
    </source>
</evidence>
<evidence type="ECO:0000256" key="1">
    <source>
        <dbReference type="ARBA" id="ARBA00007074"/>
    </source>
</evidence>
<dbReference type="PANTHER" id="PTHR47359">
    <property type="entry name" value="PEPTIDOGLYCAN DL-ENDOPEPTIDASE CWLO"/>
    <property type="match status" value="1"/>
</dbReference>
<evidence type="ECO:0000259" key="7">
    <source>
        <dbReference type="PROSITE" id="PS51935"/>
    </source>
</evidence>
<keyword evidence="6" id="KW-0812">Transmembrane</keyword>
<keyword evidence="6" id="KW-0472">Membrane</keyword>
<keyword evidence="6" id="KW-1133">Transmembrane helix</keyword>
<feature type="region of interest" description="Disordered" evidence="5">
    <location>
        <begin position="285"/>
        <end position="316"/>
    </location>
</feature>
<protein>
    <submittedName>
        <fullName evidence="8">NlpC/P60 family protein</fullName>
    </submittedName>
</protein>
<dbReference type="InterPro" id="IPR051794">
    <property type="entry name" value="PG_Endopeptidase_C40"/>
</dbReference>
<evidence type="ECO:0000313" key="8">
    <source>
        <dbReference type="EMBL" id="TQD41148.1"/>
    </source>
</evidence>
<comment type="caution">
    <text evidence="8">The sequence shown here is derived from an EMBL/GenBank/DDBJ whole genome shotgun (WGS) entry which is preliminary data.</text>
</comment>
<dbReference type="Gene3D" id="3.90.1720.10">
    <property type="entry name" value="endopeptidase domain like (from Nostoc punctiforme)"/>
    <property type="match status" value="1"/>
</dbReference>
<name>A0A507ZZL2_9ACTO</name>
<keyword evidence="3" id="KW-0378">Hydrolase</keyword>
<dbReference type="GO" id="GO:0006508">
    <property type="term" value="P:proteolysis"/>
    <property type="evidence" value="ECO:0007669"/>
    <property type="project" value="UniProtKB-KW"/>
</dbReference>
<dbReference type="InterPro" id="IPR038765">
    <property type="entry name" value="Papain-like_cys_pep_sf"/>
</dbReference>
<dbReference type="EMBL" id="VICB01000035">
    <property type="protein sequence ID" value="TQD41148.1"/>
    <property type="molecule type" value="Genomic_DNA"/>
</dbReference>
<evidence type="ECO:0000256" key="4">
    <source>
        <dbReference type="ARBA" id="ARBA00022807"/>
    </source>
</evidence>
<evidence type="ECO:0000256" key="2">
    <source>
        <dbReference type="ARBA" id="ARBA00022670"/>
    </source>
</evidence>
<feature type="domain" description="NlpC/P60" evidence="7">
    <location>
        <begin position="321"/>
        <end position="474"/>
    </location>
</feature>
<reference evidence="8 9" key="1">
    <citation type="submission" date="2019-06" db="EMBL/GenBank/DDBJ databases">
        <title>Draft genome sequence of Actinomyces johnsonii CCUG 34287T.</title>
        <authorList>
            <person name="Salva-Serra F."/>
            <person name="Cardew S."/>
            <person name="Moore E."/>
        </authorList>
    </citation>
    <scope>NUCLEOTIDE SEQUENCE [LARGE SCALE GENOMIC DNA]</scope>
    <source>
        <strain evidence="8 9">CCUG 34287</strain>
    </source>
</reference>
<evidence type="ECO:0000313" key="9">
    <source>
        <dbReference type="Proteomes" id="UP000319010"/>
    </source>
</evidence>
<gene>
    <name evidence="8" type="ORF">FK256_14165</name>
</gene>
<feature type="region of interest" description="Disordered" evidence="5">
    <location>
        <begin position="59"/>
        <end position="89"/>
    </location>
</feature>
<evidence type="ECO:0000256" key="5">
    <source>
        <dbReference type="SAM" id="MobiDB-lite"/>
    </source>
</evidence>
<comment type="similarity">
    <text evidence="1">Belongs to the peptidase C40 family.</text>
</comment>
<dbReference type="Proteomes" id="UP000319010">
    <property type="component" value="Unassembled WGS sequence"/>
</dbReference>
<dbReference type="AlphaFoldDB" id="A0A507ZZL2"/>
<feature type="compositionally biased region" description="Gly residues" evidence="5">
    <location>
        <begin position="291"/>
        <end position="301"/>
    </location>
</feature>
<accession>A0A507ZZL2</accession>
<dbReference type="InterPro" id="IPR000064">
    <property type="entry name" value="NLP_P60_dom"/>
</dbReference>
<dbReference type="PROSITE" id="PS51935">
    <property type="entry name" value="NLPC_P60"/>
    <property type="match status" value="1"/>
</dbReference>
<organism evidence="8 9">
    <name type="scientific">Actinomyces johnsonii</name>
    <dbReference type="NCBI Taxonomy" id="544581"/>
    <lineage>
        <taxon>Bacteria</taxon>
        <taxon>Bacillati</taxon>
        <taxon>Actinomycetota</taxon>
        <taxon>Actinomycetes</taxon>
        <taxon>Actinomycetales</taxon>
        <taxon>Actinomycetaceae</taxon>
        <taxon>Actinomyces</taxon>
    </lineage>
</organism>
<dbReference type="RefSeq" id="WP_141425198.1">
    <property type="nucleotide sequence ID" value="NZ_JASPFB010000025.1"/>
</dbReference>
<dbReference type="SUPFAM" id="SSF54001">
    <property type="entry name" value="Cysteine proteinases"/>
    <property type="match status" value="1"/>
</dbReference>
<dbReference type="PANTHER" id="PTHR47359:SF3">
    <property type="entry name" value="NLP_P60 DOMAIN-CONTAINING PROTEIN-RELATED"/>
    <property type="match status" value="1"/>
</dbReference>
<keyword evidence="4" id="KW-0788">Thiol protease</keyword>